<dbReference type="GO" id="GO:0006289">
    <property type="term" value="P:nucleotide-excision repair"/>
    <property type="evidence" value="ECO:0007669"/>
    <property type="project" value="TreeGrafter"/>
</dbReference>
<dbReference type="Gene3D" id="3.40.50.300">
    <property type="entry name" value="P-loop containing nucleotide triphosphate hydrolases"/>
    <property type="match status" value="2"/>
</dbReference>
<dbReference type="GO" id="GO:0043138">
    <property type="term" value="F:3'-5' DNA helicase activity"/>
    <property type="evidence" value="ECO:0007669"/>
    <property type="project" value="TreeGrafter"/>
</dbReference>
<dbReference type="Pfam" id="PF09369">
    <property type="entry name" value="MZB"/>
    <property type="match status" value="1"/>
</dbReference>
<dbReference type="SMART" id="SM00490">
    <property type="entry name" value="HELICc"/>
    <property type="match status" value="1"/>
</dbReference>
<dbReference type="GO" id="GO:0036297">
    <property type="term" value="P:interstrand cross-link repair"/>
    <property type="evidence" value="ECO:0007669"/>
    <property type="project" value="TreeGrafter"/>
</dbReference>
<evidence type="ECO:0000313" key="6">
    <source>
        <dbReference type="Proteomes" id="UP000289792"/>
    </source>
</evidence>
<dbReference type="SUPFAM" id="SSF52540">
    <property type="entry name" value="P-loop containing nucleoside triphosphate hydrolases"/>
    <property type="match status" value="2"/>
</dbReference>
<feature type="domain" description="Helicase C-terminal" evidence="4">
    <location>
        <begin position="945"/>
        <end position="1116"/>
    </location>
</feature>
<dbReference type="InterPro" id="IPR018973">
    <property type="entry name" value="MZB"/>
</dbReference>
<keyword evidence="2" id="KW-0067">ATP-binding</keyword>
<dbReference type="EMBL" id="SDDZ01000002">
    <property type="protein sequence ID" value="RXJ51085.1"/>
    <property type="molecule type" value="Genomic_DNA"/>
</dbReference>
<organism evidence="5 6">
    <name type="scientific">Gelidibacter gilvus</name>
    <dbReference type="NCBI Taxonomy" id="59602"/>
    <lineage>
        <taxon>Bacteria</taxon>
        <taxon>Pseudomonadati</taxon>
        <taxon>Bacteroidota</taxon>
        <taxon>Flavobacteriia</taxon>
        <taxon>Flavobacteriales</taxon>
        <taxon>Flavobacteriaceae</taxon>
        <taxon>Gelidibacter</taxon>
    </lineage>
</organism>
<dbReference type="SMART" id="SM00487">
    <property type="entry name" value="DEXDc"/>
    <property type="match status" value="1"/>
</dbReference>
<accession>A0A4Q0XHM7</accession>
<gene>
    <name evidence="5" type="ORF">ESZ48_04200</name>
</gene>
<dbReference type="InterPro" id="IPR001650">
    <property type="entry name" value="Helicase_C-like"/>
</dbReference>
<feature type="domain" description="Helicase ATP-binding" evidence="3">
    <location>
        <begin position="101"/>
        <end position="301"/>
    </location>
</feature>
<dbReference type="PROSITE" id="PS51192">
    <property type="entry name" value="HELICASE_ATP_BIND_1"/>
    <property type="match status" value="1"/>
</dbReference>
<keyword evidence="5" id="KW-0347">Helicase</keyword>
<evidence type="ECO:0000256" key="1">
    <source>
        <dbReference type="ARBA" id="ARBA00022741"/>
    </source>
</evidence>
<dbReference type="RefSeq" id="WP_129016081.1">
    <property type="nucleotide sequence ID" value="NZ_SDDZ01000002.1"/>
</dbReference>
<keyword evidence="5" id="KW-0378">Hydrolase</keyword>
<evidence type="ECO:0000313" key="5">
    <source>
        <dbReference type="EMBL" id="RXJ51085.1"/>
    </source>
</evidence>
<dbReference type="InterPro" id="IPR011545">
    <property type="entry name" value="DEAD/DEAH_box_helicase_dom"/>
</dbReference>
<dbReference type="PROSITE" id="PS51194">
    <property type="entry name" value="HELICASE_CTER"/>
    <property type="match status" value="1"/>
</dbReference>
<evidence type="ECO:0000259" key="4">
    <source>
        <dbReference type="PROSITE" id="PS51194"/>
    </source>
</evidence>
<protein>
    <submittedName>
        <fullName evidence="5">DEAD/DEAH box helicase</fullName>
    </submittedName>
</protein>
<evidence type="ECO:0000259" key="3">
    <source>
        <dbReference type="PROSITE" id="PS51192"/>
    </source>
</evidence>
<proteinExistence type="predicted"/>
<sequence length="1971" mass="225321">MNFKEFYTKTENRLTDAILSLWATGDKEMQDYFKYLLSEEPIMAEAVFQNTFPWEEGQLDFGETSTMFKKEFIEALDNIKEEDYRFPKSRKPYKHQIRSWDMLLNKNKSIAVTTGTGSGKTECFMLPVLQDIHQHCNNQQGINAIFLYPLNALIASQRKRMHAWCSALEGVSYALLTGDTPNTSNRNDREKSLPQLISREQIRATPPQILFTNPTMLEYMLVRNADVPILEKSKGKLRWILLDEAHTLTGSKAAEMALLIRRVADAFGVDVNDLRFAITSATVGSGDGNKLKKFMSGLCGIDEDKIEVISGTRVNTHIKDSEIPNLSSVLSKNNIKVLRDKFLKESALSQREIGEYLGVNDPLEQLEIVDTLAEKQINGNNLLPVRGHFFTRGIGGVYVCTNSECKEHKDDKPEIALGSMYTVAGKKCNCGHQLLELVACNSCGNIMLEGEKVNTIIDKKPNSQIRQKVGVGYEAFQMDNHDEDSETLEDTKSLDSSVFLVRNNGRQKYHNDRMSLTNIDGHGVLKSGDQWWMTEDEEKRCPHCNSLNANPMHFRVSSAFTNRILSDIILDQTQVAKPKDRTPYTIHDGRKYISFTDSRQGTAKISAMINIDSESDWIRYQTYHFLLNKMHEGDEDRSHEELLEERVYFLDQLNRAPVFLQKEIQDKLRLIEEKLAGGNSIPLLQSRASWNDIVEYIVSKQDFKTLFFKAAKGDNFVIENHTYAKSLFFDQFARRKPRERSLENLGLINLVYPSLDSVTLPEEAERLGVTLQEWKDLLKIAADYVIRSGFHYLYDSSLYTFTISLHRSDLIFPPNSDEPNAKTWPQYNPKSNSQSRFVLLICAGLGWYEKEDITKDREDDLNELLNKIWVTLRTKLLSEDNGGYRINLMEKSNFEIAGVQYLCPVKRRLLDKVFRGYSPWIKGVLSQENFELYSIDSAFTNQFPVFSHPYHLHENESVDASLVDTWLDEKSKEARSKGLWNNLHERVFTPSSLYLAGEHSAQQGKKRLNELEEQFEKGEINVLSCSTTMEMGVDIGGISAVVMSNVPPMPANYLQRAGRAGRRSENKSLALTFCAPNPIGLRTMNNPKWALDHEIASPNLKFDSKTIVERHINSLLFGIFIRHENNKEKGLNVVENIKNFFIEGTPTIGEAFLNWLENISAKDYERSFSRIVKGTPLQGASAEQLKRMVSDNFRDIVSEVRSQLEGYDLELEKLNDELGNNSPGYKAVNYRKRQFLDKFVLNYLAEVSFLPNAGLPTGIVEFEKTSSKDIGRNYTVENPSYSIERALTEFAPGNNILIDGLNYQSAGVIMKNTRGEAGKRTLIQACSYCGFQRSTESYKDDENCPECDATNSFVGIDLGSKGGKFTELVEPVGFAVDLYRTPTRTISDRTKAQYLEPLLLNIKPWGLQQSSQLDFRMSNEQENSEILFYNTGGGQGYSLCLDCGRVETAHELLDGHKRLRGGKREDGENICTATNIRDGIILGSRFKTDFTEIRLKNSDGAYINDERLVYSLGVIFTKTLANYLAVNENELGFGVKRYKDYRTIFIYDAAKGGAGYASQFAMYTAEILKEAYNVLKNCECKSACTKCLVDRSTQWHIEKLDRELAYKWIETAVKSTVPSDLLAIHPEASSIFGNLASEIARMDYHFGIKGINIHVNSQLEHWKLEDLNWIENIKRNCPDVNIVVEGSLVYSNTQDKLSVTMLLYKYGLTQNETKIKEQYPVHLSILLNNNKIVNYVSKSDYSSLDAVWAFNLEERFYKIEQSEWIVYPPAELPDLTNTNLYQSRFSAIPFRSQSDDLAKLMLINLSDASDFLSKIKNQEFSVAYYDKYNQSEFSLRLLLQFVDVFQKEADFTIKDFKIYSEKGAFEKNRYPEFIIHNYFEIEDFKYDLDLLSNGTSYSVETEEKRGLPHYRYFNFKSKNLSFEFRIDGGIAHGFKPMDYLRSAEMSNENTPFTIRKDVDHDIIYNITIENE</sequence>
<dbReference type="GO" id="GO:0005524">
    <property type="term" value="F:ATP binding"/>
    <property type="evidence" value="ECO:0007669"/>
    <property type="project" value="UniProtKB-KW"/>
</dbReference>
<dbReference type="Pfam" id="PF00270">
    <property type="entry name" value="DEAD"/>
    <property type="match status" value="1"/>
</dbReference>
<dbReference type="PANTHER" id="PTHR47957">
    <property type="entry name" value="ATP-DEPENDENT HELICASE HRQ1"/>
    <property type="match status" value="1"/>
</dbReference>
<dbReference type="Pfam" id="PF00271">
    <property type="entry name" value="Helicase_C"/>
    <property type="match status" value="1"/>
</dbReference>
<comment type="caution">
    <text evidence="5">The sequence shown here is derived from an EMBL/GenBank/DDBJ whole genome shotgun (WGS) entry which is preliminary data.</text>
</comment>
<dbReference type="PANTHER" id="PTHR47957:SF3">
    <property type="entry name" value="ATP-DEPENDENT HELICASE HRQ1"/>
    <property type="match status" value="1"/>
</dbReference>
<dbReference type="Proteomes" id="UP000289792">
    <property type="component" value="Unassembled WGS sequence"/>
</dbReference>
<evidence type="ECO:0000256" key="2">
    <source>
        <dbReference type="ARBA" id="ARBA00022840"/>
    </source>
</evidence>
<dbReference type="InterPro" id="IPR014001">
    <property type="entry name" value="Helicase_ATP-bd"/>
</dbReference>
<keyword evidence="1" id="KW-0547">Nucleotide-binding</keyword>
<name>A0A4Q0XHM7_9FLAO</name>
<dbReference type="OrthoDB" id="9815222at2"/>
<keyword evidence="6" id="KW-1185">Reference proteome</keyword>
<dbReference type="GO" id="GO:0003676">
    <property type="term" value="F:nucleic acid binding"/>
    <property type="evidence" value="ECO:0007669"/>
    <property type="project" value="InterPro"/>
</dbReference>
<dbReference type="InterPro" id="IPR027417">
    <property type="entry name" value="P-loop_NTPase"/>
</dbReference>
<reference evidence="5 6" key="1">
    <citation type="submission" date="2019-01" db="EMBL/GenBank/DDBJ databases">
        <title>Genome sequence of the Antarctic species Gelidibacter gilvus ACAM 158(T).</title>
        <authorList>
            <person name="Bowman J.P."/>
        </authorList>
    </citation>
    <scope>NUCLEOTIDE SEQUENCE [LARGE SCALE GENOMIC DNA]</scope>
    <source>
        <strain evidence="5 6">IC158</strain>
    </source>
</reference>